<dbReference type="PANTHER" id="PTHR45138:SF9">
    <property type="entry name" value="DIGUANYLATE CYCLASE DGCM-RELATED"/>
    <property type="match status" value="1"/>
</dbReference>
<accession>A0ABU8DBX7</accession>
<dbReference type="EMBL" id="JBANEI010000002">
    <property type="protein sequence ID" value="MEI2680811.1"/>
    <property type="molecule type" value="Genomic_DNA"/>
</dbReference>
<feature type="transmembrane region" description="Helical" evidence="4">
    <location>
        <begin position="101"/>
        <end position="117"/>
    </location>
</feature>
<dbReference type="SMART" id="SM00267">
    <property type="entry name" value="GGDEF"/>
    <property type="match status" value="1"/>
</dbReference>
<dbReference type="Pfam" id="PF00990">
    <property type="entry name" value="GGDEF"/>
    <property type="match status" value="1"/>
</dbReference>
<dbReference type="Proteomes" id="UP001306592">
    <property type="component" value="Unassembled WGS sequence"/>
</dbReference>
<dbReference type="CDD" id="cd01949">
    <property type="entry name" value="GGDEF"/>
    <property type="match status" value="1"/>
</dbReference>
<feature type="transmembrane region" description="Helical" evidence="4">
    <location>
        <begin position="158"/>
        <end position="180"/>
    </location>
</feature>
<dbReference type="Gene3D" id="3.30.70.270">
    <property type="match status" value="1"/>
</dbReference>
<reference evidence="6 7" key="1">
    <citation type="submission" date="2024-02" db="EMBL/GenBank/DDBJ databases">
        <title>First report Erwinia aphidicola in onion in Chile.</title>
        <authorList>
            <person name="Valenzuela M."/>
            <person name="Pena M."/>
            <person name="Dutta B."/>
        </authorList>
    </citation>
    <scope>NUCLEOTIDE SEQUENCE [LARGE SCALE GENOMIC DNA]</scope>
    <source>
        <strain evidence="6 7">QCJ3A</strain>
    </source>
</reference>
<evidence type="ECO:0000256" key="4">
    <source>
        <dbReference type="SAM" id="Phobius"/>
    </source>
</evidence>
<dbReference type="RefSeq" id="WP_099753558.1">
    <property type="nucleotide sequence ID" value="NZ_CAKKMT010000002.1"/>
</dbReference>
<dbReference type="PROSITE" id="PS50887">
    <property type="entry name" value="GGDEF"/>
    <property type="match status" value="1"/>
</dbReference>
<name>A0ABU8DBX7_ERWAP</name>
<dbReference type="InterPro" id="IPR029787">
    <property type="entry name" value="Nucleotide_cyclase"/>
</dbReference>
<protein>
    <recommendedName>
        <fullName evidence="2">diguanylate cyclase</fullName>
        <ecNumber evidence="2">2.7.7.65</ecNumber>
    </recommendedName>
</protein>
<keyword evidence="6" id="KW-0808">Transferase</keyword>
<keyword evidence="4" id="KW-1133">Transmembrane helix</keyword>
<feature type="domain" description="GGDEF" evidence="5">
    <location>
        <begin position="217"/>
        <end position="348"/>
    </location>
</feature>
<comment type="catalytic activity">
    <reaction evidence="3">
        <text>2 GTP = 3',3'-c-di-GMP + 2 diphosphate</text>
        <dbReference type="Rhea" id="RHEA:24898"/>
        <dbReference type="ChEBI" id="CHEBI:33019"/>
        <dbReference type="ChEBI" id="CHEBI:37565"/>
        <dbReference type="ChEBI" id="CHEBI:58805"/>
        <dbReference type="EC" id="2.7.7.65"/>
    </reaction>
</comment>
<keyword evidence="4" id="KW-0812">Transmembrane</keyword>
<organism evidence="6 7">
    <name type="scientific">Erwinia aphidicola</name>
    <dbReference type="NCBI Taxonomy" id="68334"/>
    <lineage>
        <taxon>Bacteria</taxon>
        <taxon>Pseudomonadati</taxon>
        <taxon>Pseudomonadota</taxon>
        <taxon>Gammaproteobacteria</taxon>
        <taxon>Enterobacterales</taxon>
        <taxon>Erwiniaceae</taxon>
        <taxon>Erwinia</taxon>
    </lineage>
</organism>
<dbReference type="EC" id="2.7.7.65" evidence="2"/>
<keyword evidence="6" id="KW-0548">Nucleotidyltransferase</keyword>
<proteinExistence type="predicted"/>
<dbReference type="NCBIfam" id="TIGR00254">
    <property type="entry name" value="GGDEF"/>
    <property type="match status" value="1"/>
</dbReference>
<feature type="transmembrane region" description="Helical" evidence="4">
    <location>
        <begin position="50"/>
        <end position="68"/>
    </location>
</feature>
<evidence type="ECO:0000313" key="6">
    <source>
        <dbReference type="EMBL" id="MEI2680811.1"/>
    </source>
</evidence>
<evidence type="ECO:0000256" key="3">
    <source>
        <dbReference type="ARBA" id="ARBA00034247"/>
    </source>
</evidence>
<dbReference type="InterPro" id="IPR000160">
    <property type="entry name" value="GGDEF_dom"/>
</dbReference>
<feature type="transmembrane region" description="Helical" evidence="4">
    <location>
        <begin position="124"/>
        <end position="146"/>
    </location>
</feature>
<feature type="transmembrane region" description="Helical" evidence="4">
    <location>
        <begin position="75"/>
        <end position="95"/>
    </location>
</feature>
<evidence type="ECO:0000313" key="7">
    <source>
        <dbReference type="Proteomes" id="UP001306592"/>
    </source>
</evidence>
<dbReference type="PANTHER" id="PTHR45138">
    <property type="entry name" value="REGULATORY COMPONENTS OF SENSORY TRANSDUCTION SYSTEM"/>
    <property type="match status" value="1"/>
</dbReference>
<dbReference type="GO" id="GO:0052621">
    <property type="term" value="F:diguanylate cyclase activity"/>
    <property type="evidence" value="ECO:0007669"/>
    <property type="project" value="UniProtKB-EC"/>
</dbReference>
<dbReference type="InterPro" id="IPR050469">
    <property type="entry name" value="Diguanylate_Cyclase"/>
</dbReference>
<evidence type="ECO:0000256" key="1">
    <source>
        <dbReference type="ARBA" id="ARBA00004665"/>
    </source>
</evidence>
<evidence type="ECO:0000256" key="2">
    <source>
        <dbReference type="ARBA" id="ARBA00012528"/>
    </source>
</evidence>
<comment type="pathway">
    <text evidence="1">Purine metabolism; 3',5'-cyclic di-GMP biosynthesis.</text>
</comment>
<comment type="caution">
    <text evidence="6">The sequence shown here is derived from an EMBL/GenBank/DDBJ whole genome shotgun (WGS) entry which is preliminary data.</text>
</comment>
<keyword evidence="4" id="KW-0472">Membrane</keyword>
<dbReference type="SUPFAM" id="SSF55073">
    <property type="entry name" value="Nucleotide cyclase"/>
    <property type="match status" value="1"/>
</dbReference>
<sequence>MNTLSSRDNAQLLRETTRQFWLHIVPIVWLALGIHIVFLILFIVLQFPSLAAGNVVSIFVYVFCLKAIRAGRYSFTGILMSVEIILHALLATWKLGWDSNFYFYLYCLIPIIAFSFQHAPVPRLMLNFAIVAVSVAGFALRGHMGINSGVGGQLLEVIGVINVFAALSVLLHCTALSVGFTRSVQSKLFHTANRDSLTNLYTRRRVMQEVGQLSESGPTAIILLDVDHFKQINDRLGHEWGDLILKRVAEAIGSHVRTTDVASRWGGEEFLILMPLTSAQVAETVADKILSRIRNWAGQTGDKPITVTATLAVSEIRPAEDFESALLRADQALYKGKQQGRDQVILAS</sequence>
<evidence type="ECO:0000259" key="5">
    <source>
        <dbReference type="PROSITE" id="PS50887"/>
    </source>
</evidence>
<keyword evidence="7" id="KW-1185">Reference proteome</keyword>
<dbReference type="InterPro" id="IPR043128">
    <property type="entry name" value="Rev_trsase/Diguanyl_cyclase"/>
</dbReference>
<gene>
    <name evidence="6" type="ORF">V8N49_03945</name>
</gene>
<feature type="transmembrane region" description="Helical" evidence="4">
    <location>
        <begin position="20"/>
        <end position="44"/>
    </location>
</feature>